<dbReference type="InterPro" id="IPR005183">
    <property type="entry name" value="DUF305_CopM-like"/>
</dbReference>
<dbReference type="Gene3D" id="1.20.1260.10">
    <property type="match status" value="1"/>
</dbReference>
<name>A0ABT7C7J7_9MICO</name>
<feature type="compositionally biased region" description="Low complexity" evidence="1">
    <location>
        <begin position="27"/>
        <end position="49"/>
    </location>
</feature>
<proteinExistence type="predicted"/>
<gene>
    <name evidence="4" type="ORF">C7K25_07180</name>
</gene>
<sequence length="205" mass="21473">MKIRTSAIAAIALTAALSLTGCATGNDSAAPSTTETTTETTAQTADSQALPDGVNQSDVMFAQMMIPHHEQAIEMSDIILAKEGVDPEVISLAEAVKAAQGPEIEQLQGWLDAWGVGSGGQDMGHMGHGDGIMTEDDLGKLEKADGAEASKLWLEQMIMHHEGAVEMAELEAAGGSDPAAVELANSIVETQTVEIDQMRELLEAM</sequence>
<dbReference type="PROSITE" id="PS51257">
    <property type="entry name" value="PROKAR_LIPOPROTEIN"/>
    <property type="match status" value="1"/>
</dbReference>
<dbReference type="Pfam" id="PF03713">
    <property type="entry name" value="DUF305"/>
    <property type="match status" value="1"/>
</dbReference>
<organism evidence="4 5">
    <name type="scientific">Gulosibacter molinativorax</name>
    <dbReference type="NCBI Taxonomy" id="256821"/>
    <lineage>
        <taxon>Bacteria</taxon>
        <taxon>Bacillati</taxon>
        <taxon>Actinomycetota</taxon>
        <taxon>Actinomycetes</taxon>
        <taxon>Micrococcales</taxon>
        <taxon>Microbacteriaceae</taxon>
        <taxon>Gulosibacter</taxon>
    </lineage>
</organism>
<evidence type="ECO:0000256" key="1">
    <source>
        <dbReference type="SAM" id="MobiDB-lite"/>
    </source>
</evidence>
<feature type="chain" id="PRO_5047413234" evidence="2">
    <location>
        <begin position="26"/>
        <end position="205"/>
    </location>
</feature>
<comment type="caution">
    <text evidence="4">The sequence shown here is derived from an EMBL/GenBank/DDBJ whole genome shotgun (WGS) entry which is preliminary data.</text>
</comment>
<dbReference type="EMBL" id="PXVD01000010">
    <property type="protein sequence ID" value="MDJ1371149.1"/>
    <property type="molecule type" value="Genomic_DNA"/>
</dbReference>
<feature type="domain" description="DUF305" evidence="3">
    <location>
        <begin position="58"/>
        <end position="202"/>
    </location>
</feature>
<evidence type="ECO:0000313" key="5">
    <source>
        <dbReference type="Proteomes" id="UP001170379"/>
    </source>
</evidence>
<feature type="region of interest" description="Disordered" evidence="1">
    <location>
        <begin position="25"/>
        <end position="52"/>
    </location>
</feature>
<dbReference type="Proteomes" id="UP001170379">
    <property type="component" value="Unassembled WGS sequence"/>
</dbReference>
<evidence type="ECO:0000313" key="4">
    <source>
        <dbReference type="EMBL" id="MDJ1371149.1"/>
    </source>
</evidence>
<keyword evidence="5" id="KW-1185">Reference proteome</keyword>
<accession>A0ABT7C7J7</accession>
<reference evidence="4" key="1">
    <citation type="submission" date="2018-03" db="EMBL/GenBank/DDBJ databases">
        <authorList>
            <person name="Nunes O.C."/>
            <person name="Lopes A.R."/>
            <person name="Froufe H."/>
            <person name="Munoz-Merida A."/>
            <person name="Barroso C."/>
            <person name="Egas C."/>
        </authorList>
    </citation>
    <scope>NUCLEOTIDE SEQUENCE</scope>
    <source>
        <strain evidence="4">ON4</strain>
    </source>
</reference>
<evidence type="ECO:0000259" key="3">
    <source>
        <dbReference type="Pfam" id="PF03713"/>
    </source>
</evidence>
<dbReference type="InterPro" id="IPR012347">
    <property type="entry name" value="Ferritin-like"/>
</dbReference>
<keyword evidence="2" id="KW-0732">Signal</keyword>
<dbReference type="PANTHER" id="PTHR36933">
    <property type="entry name" value="SLL0788 PROTEIN"/>
    <property type="match status" value="1"/>
</dbReference>
<feature type="signal peptide" evidence="2">
    <location>
        <begin position="1"/>
        <end position="25"/>
    </location>
</feature>
<evidence type="ECO:0000256" key="2">
    <source>
        <dbReference type="SAM" id="SignalP"/>
    </source>
</evidence>
<reference evidence="4" key="2">
    <citation type="journal article" date="2022" name="Sci. Rep.">
        <title>In silico prediction of the enzymes involved in the degradation of the herbicide molinate by Gulosibacter molinativorax ON4T.</title>
        <authorList>
            <person name="Lopes A.R."/>
            <person name="Bunin E."/>
            <person name="Viana A.T."/>
            <person name="Froufe H."/>
            <person name="Munoz-Merida A."/>
            <person name="Pinho D."/>
            <person name="Figueiredo J."/>
            <person name="Barroso C."/>
            <person name="Vaz-Moreira I."/>
            <person name="Bellanger X."/>
            <person name="Egas C."/>
            <person name="Nunes O.C."/>
        </authorList>
    </citation>
    <scope>NUCLEOTIDE SEQUENCE</scope>
    <source>
        <strain evidence="4">ON4</strain>
    </source>
</reference>
<dbReference type="RefSeq" id="WP_026936791.1">
    <property type="nucleotide sequence ID" value="NZ_CP028426.1"/>
</dbReference>
<protein>
    <submittedName>
        <fullName evidence="4">DUF305 domain-containing protein</fullName>
    </submittedName>
</protein>
<dbReference type="PANTHER" id="PTHR36933:SF1">
    <property type="entry name" value="SLL0788 PROTEIN"/>
    <property type="match status" value="1"/>
</dbReference>